<dbReference type="InterPro" id="IPR002048">
    <property type="entry name" value="EF_hand_dom"/>
</dbReference>
<comment type="caution">
    <text evidence="5">The sequence shown here is derived from an EMBL/GenBank/DDBJ whole genome shotgun (WGS) entry which is preliminary data.</text>
</comment>
<dbReference type="PANTHER" id="PTHR21581">
    <property type="entry name" value="D-ALANYL-D-ALANINE CARBOXYPEPTIDASE"/>
    <property type="match status" value="1"/>
</dbReference>
<feature type="compositionally biased region" description="Basic and acidic residues" evidence="3">
    <location>
        <begin position="388"/>
        <end position="401"/>
    </location>
</feature>
<dbReference type="InterPro" id="IPR018247">
    <property type="entry name" value="EF_Hand_1_Ca_BS"/>
</dbReference>
<dbReference type="PROSITE" id="PS00018">
    <property type="entry name" value="EF_HAND_1"/>
    <property type="match status" value="1"/>
</dbReference>
<dbReference type="OrthoDB" id="428342at2759"/>
<organism evidence="5 6">
    <name type="scientific">Desmophyllum pertusum</name>
    <dbReference type="NCBI Taxonomy" id="174260"/>
    <lineage>
        <taxon>Eukaryota</taxon>
        <taxon>Metazoa</taxon>
        <taxon>Cnidaria</taxon>
        <taxon>Anthozoa</taxon>
        <taxon>Hexacorallia</taxon>
        <taxon>Scleractinia</taxon>
        <taxon>Caryophylliina</taxon>
        <taxon>Caryophylliidae</taxon>
        <taxon>Desmophyllum</taxon>
    </lineage>
</organism>
<dbReference type="GO" id="GO:0030008">
    <property type="term" value="C:TRAPP complex"/>
    <property type="evidence" value="ECO:0007669"/>
    <property type="project" value="TreeGrafter"/>
</dbReference>
<dbReference type="PANTHER" id="PTHR21581:SF6">
    <property type="entry name" value="TRAFFICKING PROTEIN PARTICLE COMPLEX SUBUNIT 12"/>
    <property type="match status" value="1"/>
</dbReference>
<evidence type="ECO:0000259" key="4">
    <source>
        <dbReference type="PROSITE" id="PS50222"/>
    </source>
</evidence>
<dbReference type="PROSITE" id="PS50005">
    <property type="entry name" value="TPR"/>
    <property type="match status" value="2"/>
</dbReference>
<feature type="repeat" description="TPR" evidence="2">
    <location>
        <begin position="606"/>
        <end position="639"/>
    </location>
</feature>
<dbReference type="FunFam" id="1.25.40.10:FF:001621">
    <property type="entry name" value="Trafficking protein particle complex 12"/>
    <property type="match status" value="1"/>
</dbReference>
<accession>A0A9W9Z4P2</accession>
<evidence type="ECO:0000256" key="2">
    <source>
        <dbReference type="PROSITE-ProRule" id="PRU00339"/>
    </source>
</evidence>
<keyword evidence="1" id="KW-0106">Calcium</keyword>
<dbReference type="SUPFAM" id="SSF47473">
    <property type="entry name" value="EF-hand"/>
    <property type="match status" value="1"/>
</dbReference>
<reference evidence="5" key="1">
    <citation type="submission" date="2023-01" db="EMBL/GenBank/DDBJ databases">
        <title>Genome assembly of the deep-sea coral Lophelia pertusa.</title>
        <authorList>
            <person name="Herrera S."/>
            <person name="Cordes E."/>
        </authorList>
    </citation>
    <scope>NUCLEOTIDE SEQUENCE</scope>
    <source>
        <strain evidence="5">USNM1676648</strain>
        <tissue evidence="5">Polyp</tissue>
    </source>
</reference>
<keyword evidence="6" id="KW-1185">Reference proteome</keyword>
<evidence type="ECO:0000256" key="1">
    <source>
        <dbReference type="ARBA" id="ARBA00022837"/>
    </source>
</evidence>
<dbReference type="Pfam" id="PF13174">
    <property type="entry name" value="TPR_6"/>
    <property type="match status" value="1"/>
</dbReference>
<feature type="region of interest" description="Disordered" evidence="3">
    <location>
        <begin position="202"/>
        <end position="231"/>
    </location>
</feature>
<evidence type="ECO:0000256" key="3">
    <source>
        <dbReference type="SAM" id="MobiDB-lite"/>
    </source>
</evidence>
<dbReference type="GO" id="GO:0005794">
    <property type="term" value="C:Golgi apparatus"/>
    <property type="evidence" value="ECO:0007669"/>
    <property type="project" value="TreeGrafter"/>
</dbReference>
<dbReference type="PROSITE" id="PS50222">
    <property type="entry name" value="EF_HAND_2"/>
    <property type="match status" value="1"/>
</dbReference>
<dbReference type="Pfam" id="PF14559">
    <property type="entry name" value="TPR_19"/>
    <property type="match status" value="1"/>
</dbReference>
<feature type="domain" description="EF-hand" evidence="4">
    <location>
        <begin position="65"/>
        <end position="94"/>
    </location>
</feature>
<protein>
    <submittedName>
        <fullName evidence="5">Trafficking protein particle complex subunit 12</fullName>
    </submittedName>
</protein>
<dbReference type="SUPFAM" id="SSF48452">
    <property type="entry name" value="TPR-like"/>
    <property type="match status" value="1"/>
</dbReference>
<feature type="compositionally biased region" description="Polar residues" evidence="3">
    <location>
        <begin position="358"/>
        <end position="374"/>
    </location>
</feature>
<dbReference type="Proteomes" id="UP001163046">
    <property type="component" value="Unassembled WGS sequence"/>
</dbReference>
<dbReference type="Gene3D" id="1.25.40.10">
    <property type="entry name" value="Tetratricopeptide repeat domain"/>
    <property type="match status" value="1"/>
</dbReference>
<gene>
    <name evidence="5" type="primary">TRAPPC12_2</name>
    <name evidence="5" type="ORF">OS493_001794</name>
</gene>
<dbReference type="Pfam" id="PF13181">
    <property type="entry name" value="TPR_8"/>
    <property type="match status" value="1"/>
</dbReference>
<feature type="region of interest" description="Disordered" evidence="3">
    <location>
        <begin position="568"/>
        <end position="589"/>
    </location>
</feature>
<feature type="repeat" description="TPR" evidence="2">
    <location>
        <begin position="679"/>
        <end position="712"/>
    </location>
</feature>
<dbReference type="Gene3D" id="1.10.238.10">
    <property type="entry name" value="EF-hand"/>
    <property type="match status" value="1"/>
</dbReference>
<dbReference type="AlphaFoldDB" id="A0A9W9Z4P2"/>
<feature type="compositionally biased region" description="Pro residues" evidence="3">
    <location>
        <begin position="376"/>
        <end position="385"/>
    </location>
</feature>
<dbReference type="EMBL" id="MU826826">
    <property type="protein sequence ID" value="KAJ7375062.1"/>
    <property type="molecule type" value="Genomic_DNA"/>
</dbReference>
<dbReference type="InterPro" id="IPR011992">
    <property type="entry name" value="EF-hand-dom_pair"/>
</dbReference>
<keyword evidence="2" id="KW-0802">TPR repeat</keyword>
<feature type="compositionally biased region" description="Polar residues" evidence="3">
    <location>
        <begin position="209"/>
        <end position="222"/>
    </location>
</feature>
<evidence type="ECO:0000313" key="6">
    <source>
        <dbReference type="Proteomes" id="UP001163046"/>
    </source>
</evidence>
<sequence length="794" mass="88303">MGQGRSKERYKSSVKKLSSIELANIEAVFNEISTKRDDGTRHVELSQINRQDFAERFRLPGFITERLFHAFDRNESGTIDLEEFIGGIALCLHGTVKDKCRLLFHIFNLAEDDGVSRDELTAVLLSSLESAQTILDNVEEAEQPEEGNGMDKLIETVTRIVSDAFETCNVSKTGKLSAKEFEHWLYRNPKIMDNVFGWQCPSPEEGQWMNDSSPEPSPTKTKYTSKEDESVQSVEIQGVPADNRTLSDLFSTTSISSSDAEGHSFFDSLVAPGAMDPFSQVTQQTFLTSEECSVPIQQLSEVQSAHEPSQPALEPLMLDNQDTSQADSQQWPAFQGAEFPVPQLAPIQTRHVFHDPLNATQNQGSSDTKPNISQEPKPPSAPPTPDGEWVRSKQTEVERRNSAWISTSQTNQFLVTIGSGMLNPSDVDQQFLTSPGLVIEGPQVDPVRELLLKFMGEQEAENRKTLSVDSVPLDESGLRELLASQCWRAALEFTTRFLTAHGQGVGQKGQRALHTHKTLQVWFCRIALLFKLQMFSTAEVELEAFGSLTNLTCFYEFYPDTYPGRKGSMLQGATKPAGQSDRGRRPGEMTPENRLAAIELWISRDVRVLYSIGNCFLGMKDYSLAVTVFESIIARDPSCTFSLLSGIGRIYLQLGDLETAQTYFKQVESKATGDPKSLSSVVMNKGLLALSAGSFDEAHRHFIAATKLDPYNSVAVNNVAVCLLFLGKLKEALSLLERIIWKDPKTNLQEGLLFNLCTIYELESSYSSQKKQKLLELVAKHRGDGFNISCLKIG</sequence>
<dbReference type="GO" id="GO:0005509">
    <property type="term" value="F:calcium ion binding"/>
    <property type="evidence" value="ECO:0007669"/>
    <property type="project" value="InterPro"/>
</dbReference>
<dbReference type="InterPro" id="IPR011990">
    <property type="entry name" value="TPR-like_helical_dom_sf"/>
</dbReference>
<proteinExistence type="predicted"/>
<feature type="region of interest" description="Disordered" evidence="3">
    <location>
        <begin position="357"/>
        <end position="402"/>
    </location>
</feature>
<dbReference type="SMART" id="SM00028">
    <property type="entry name" value="TPR"/>
    <property type="match status" value="4"/>
</dbReference>
<name>A0A9W9Z4P2_9CNID</name>
<evidence type="ECO:0000313" key="5">
    <source>
        <dbReference type="EMBL" id="KAJ7375062.1"/>
    </source>
</evidence>
<dbReference type="InterPro" id="IPR019734">
    <property type="entry name" value="TPR_rpt"/>
</dbReference>